<dbReference type="RefSeq" id="XP_023627135.1">
    <property type="nucleotide sequence ID" value="XM_023771367.1"/>
</dbReference>
<proteinExistence type="predicted"/>
<dbReference type="EMBL" id="FJUY01000009">
    <property type="protein sequence ID" value="CZT20246.1"/>
    <property type="molecule type" value="Genomic_DNA"/>
</dbReference>
<evidence type="ECO:0000313" key="1">
    <source>
        <dbReference type="EMBL" id="CZT20246.1"/>
    </source>
</evidence>
<keyword evidence="2" id="KW-1185">Reference proteome</keyword>
<gene>
    <name evidence="1" type="ORF">RCC_06104</name>
</gene>
<dbReference type="AlphaFoldDB" id="A0A2D3V9C6"/>
<sequence>MGGPDRSPRYIHLSAIRKLPSISLAVPPVNSKKASTSPSFAAGLPYAGNQGAIRVTLEGAPSQKSDLATYTPMVQESIPAIRLRPSVGRILSVDGLEAAMRDWDPDALKAYVALLGLHVIEEHGQDAEAALRPKVHIWQQIDDV</sequence>
<protein>
    <submittedName>
        <fullName evidence="1">Uncharacterized protein</fullName>
    </submittedName>
</protein>
<accession>A0A2D3V9C6</accession>
<evidence type="ECO:0000313" key="2">
    <source>
        <dbReference type="Proteomes" id="UP000225277"/>
    </source>
</evidence>
<reference evidence="1 2" key="1">
    <citation type="submission" date="2016-03" db="EMBL/GenBank/DDBJ databases">
        <authorList>
            <person name="Ploux O."/>
        </authorList>
    </citation>
    <scope>NUCLEOTIDE SEQUENCE [LARGE SCALE GENOMIC DNA]</scope>
    <source>
        <strain evidence="1 2">URUG2</strain>
    </source>
</reference>
<organism evidence="1 2">
    <name type="scientific">Ramularia collo-cygni</name>
    <dbReference type="NCBI Taxonomy" id="112498"/>
    <lineage>
        <taxon>Eukaryota</taxon>
        <taxon>Fungi</taxon>
        <taxon>Dikarya</taxon>
        <taxon>Ascomycota</taxon>
        <taxon>Pezizomycotina</taxon>
        <taxon>Dothideomycetes</taxon>
        <taxon>Dothideomycetidae</taxon>
        <taxon>Mycosphaerellales</taxon>
        <taxon>Mycosphaerellaceae</taxon>
        <taxon>Ramularia</taxon>
    </lineage>
</organism>
<name>A0A2D3V9C6_9PEZI</name>
<dbReference type="Proteomes" id="UP000225277">
    <property type="component" value="Unassembled WGS sequence"/>
</dbReference>
<dbReference type="GeneID" id="35601248"/>